<evidence type="ECO:0008006" key="3">
    <source>
        <dbReference type="Google" id="ProtNLM"/>
    </source>
</evidence>
<dbReference type="AlphaFoldDB" id="A0A9X6NJ92"/>
<protein>
    <recommendedName>
        <fullName evidence="3">DUF659 domain-containing protein</fullName>
    </recommendedName>
</protein>
<name>A0A9X6NJ92_HYPEX</name>
<dbReference type="Proteomes" id="UP000192578">
    <property type="component" value="Unassembled WGS sequence"/>
</dbReference>
<sequence>MQKTMFAFTIRRNISTHYVDCRDHKTQHMSLACRSFPSPRAAEAVFKAVDEILAEWGPDYRRISTIITDNGSNMVAAFKDFDEDYTYLS</sequence>
<accession>A0A9X6NJ92</accession>
<comment type="caution">
    <text evidence="1">The sequence shown here is derived from an EMBL/GenBank/DDBJ whole genome shotgun (WGS) entry which is preliminary data.</text>
</comment>
<dbReference type="OrthoDB" id="10057873at2759"/>
<gene>
    <name evidence="1" type="ORF">BV898_19445</name>
</gene>
<evidence type="ECO:0000313" key="1">
    <source>
        <dbReference type="EMBL" id="OWA55060.1"/>
    </source>
</evidence>
<reference evidence="2" key="1">
    <citation type="submission" date="2017-01" db="EMBL/GenBank/DDBJ databases">
        <title>Comparative genomics of anhydrobiosis in the tardigrade Hypsibius dujardini.</title>
        <authorList>
            <person name="Yoshida Y."/>
            <person name="Koutsovoulos G."/>
            <person name="Laetsch D."/>
            <person name="Stevens L."/>
            <person name="Kumar S."/>
            <person name="Horikawa D."/>
            <person name="Ishino K."/>
            <person name="Komine S."/>
            <person name="Tomita M."/>
            <person name="Blaxter M."/>
            <person name="Arakawa K."/>
        </authorList>
    </citation>
    <scope>NUCLEOTIDE SEQUENCE [LARGE SCALE GENOMIC DNA]</scope>
    <source>
        <strain evidence="2">Z151</strain>
    </source>
</reference>
<organism evidence="1 2">
    <name type="scientific">Hypsibius exemplaris</name>
    <name type="common">Freshwater tardigrade</name>
    <dbReference type="NCBI Taxonomy" id="2072580"/>
    <lineage>
        <taxon>Eukaryota</taxon>
        <taxon>Metazoa</taxon>
        <taxon>Ecdysozoa</taxon>
        <taxon>Tardigrada</taxon>
        <taxon>Eutardigrada</taxon>
        <taxon>Parachela</taxon>
        <taxon>Hypsibioidea</taxon>
        <taxon>Hypsibiidae</taxon>
        <taxon>Hypsibius</taxon>
    </lineage>
</organism>
<evidence type="ECO:0000313" key="2">
    <source>
        <dbReference type="Proteomes" id="UP000192578"/>
    </source>
</evidence>
<dbReference type="SUPFAM" id="SSF53098">
    <property type="entry name" value="Ribonuclease H-like"/>
    <property type="match status" value="1"/>
</dbReference>
<proteinExistence type="predicted"/>
<dbReference type="EMBL" id="MTYJ01000523">
    <property type="protein sequence ID" value="OWA55060.1"/>
    <property type="molecule type" value="Genomic_DNA"/>
</dbReference>
<keyword evidence="2" id="KW-1185">Reference proteome</keyword>
<dbReference type="InterPro" id="IPR012337">
    <property type="entry name" value="RNaseH-like_sf"/>
</dbReference>